<feature type="domain" description="Abnormal spindle-like microcephaly-associated protein ASH" evidence="3">
    <location>
        <begin position="82"/>
        <end position="163"/>
    </location>
</feature>
<name>A0A382XQZ0_9ZZZZ</name>
<dbReference type="GO" id="GO:0005737">
    <property type="term" value="C:cytoplasm"/>
    <property type="evidence" value="ECO:0007669"/>
    <property type="project" value="UniProtKB-SubCell"/>
</dbReference>
<evidence type="ECO:0000313" key="4">
    <source>
        <dbReference type="EMBL" id="SVD73403.1"/>
    </source>
</evidence>
<evidence type="ECO:0000256" key="2">
    <source>
        <dbReference type="ARBA" id="ARBA00022490"/>
    </source>
</evidence>
<feature type="non-terminal residue" evidence="4">
    <location>
        <position position="269"/>
    </location>
</feature>
<protein>
    <recommendedName>
        <fullName evidence="3">Abnormal spindle-like microcephaly-associated protein ASH domain-containing protein</fullName>
    </recommendedName>
</protein>
<dbReference type="Gene3D" id="2.60.40.10">
    <property type="entry name" value="Immunoglobulins"/>
    <property type="match status" value="2"/>
</dbReference>
<evidence type="ECO:0000259" key="3">
    <source>
        <dbReference type="Pfam" id="PF15780"/>
    </source>
</evidence>
<dbReference type="AlphaFoldDB" id="A0A382XQZ0"/>
<dbReference type="NCBIfam" id="NF012200">
    <property type="entry name" value="choice_anch_D"/>
    <property type="match status" value="2"/>
</dbReference>
<comment type="subcellular location">
    <subcellularLocation>
        <location evidence="1">Cytoplasm</location>
    </subcellularLocation>
</comment>
<proteinExistence type="predicted"/>
<keyword evidence="2" id="KW-0963">Cytoplasm</keyword>
<dbReference type="EMBL" id="UINC01169721">
    <property type="protein sequence ID" value="SVD73403.1"/>
    <property type="molecule type" value="Genomic_DNA"/>
</dbReference>
<reference evidence="4" key="1">
    <citation type="submission" date="2018-05" db="EMBL/GenBank/DDBJ databases">
        <authorList>
            <person name="Lanie J.A."/>
            <person name="Ng W.-L."/>
            <person name="Kazmierczak K.M."/>
            <person name="Andrzejewski T.M."/>
            <person name="Davidsen T.M."/>
            <person name="Wayne K.J."/>
            <person name="Tettelin H."/>
            <person name="Glass J.I."/>
            <person name="Rusch D."/>
            <person name="Podicherti R."/>
            <person name="Tsui H.-C.T."/>
            <person name="Winkler M.E."/>
        </authorList>
    </citation>
    <scope>NUCLEOTIDE SEQUENCE</scope>
</reference>
<evidence type="ECO:0000256" key="1">
    <source>
        <dbReference type="ARBA" id="ARBA00004496"/>
    </source>
</evidence>
<dbReference type="InterPro" id="IPR031549">
    <property type="entry name" value="ASH"/>
</dbReference>
<dbReference type="Pfam" id="PF15780">
    <property type="entry name" value="ASH"/>
    <property type="match status" value="1"/>
</dbReference>
<accession>A0A382XQZ0</accession>
<organism evidence="4">
    <name type="scientific">marine metagenome</name>
    <dbReference type="NCBI Taxonomy" id="408172"/>
    <lineage>
        <taxon>unclassified sequences</taxon>
        <taxon>metagenomes</taxon>
        <taxon>ecological metagenomes</taxon>
    </lineage>
</organism>
<dbReference type="InterPro" id="IPR013783">
    <property type="entry name" value="Ig-like_fold"/>
</dbReference>
<sequence length="269" mass="27419">MNGGVGLTLTSGDGFAAPVMVFTGTLTNINTALNFMIFNHTPAFNGVASVQIRTDDQGNTGSGGAQTDDDTIPITVIASHVSPNPIAFGNVPVSVGSVLKVTVSNTDVSTLTITNIVSDDAQFVPSTTSLSVAGGATGIFDVTLTPTSGGNQSGTLTITSNDPVLSPANIGMTGFGTIRVLNPEMGFGTVDLLVALHLQTAILNQTGAPVNITSIASSNGQFINLTPLPVAIADTESEVITIEFLPTSTGPFSATLTISYNPDVVIYLT</sequence>
<gene>
    <name evidence="4" type="ORF">METZ01_LOCUS426257</name>
</gene>